<dbReference type="SUPFAM" id="SSF53955">
    <property type="entry name" value="Lysozyme-like"/>
    <property type="match status" value="1"/>
</dbReference>
<dbReference type="InterPro" id="IPR023346">
    <property type="entry name" value="Lysozyme-like_dom_sf"/>
</dbReference>
<feature type="coiled-coil region" evidence="1">
    <location>
        <begin position="65"/>
        <end position="134"/>
    </location>
</feature>
<proteinExistence type="predicted"/>
<feature type="coiled-coil region" evidence="1">
    <location>
        <begin position="170"/>
        <end position="225"/>
    </location>
</feature>
<protein>
    <recommendedName>
        <fullName evidence="2">Transglycosylase SLT domain-containing protein</fullName>
    </recommendedName>
</protein>
<gene>
    <name evidence="3" type="ORF">A3C72_01875</name>
</gene>
<evidence type="ECO:0000313" key="4">
    <source>
        <dbReference type="Proteomes" id="UP000177130"/>
    </source>
</evidence>
<keyword evidence="1" id="KW-0175">Coiled coil</keyword>
<dbReference type="InterPro" id="IPR031304">
    <property type="entry name" value="SLT_2"/>
</dbReference>
<evidence type="ECO:0000313" key="3">
    <source>
        <dbReference type="EMBL" id="OHA23228.1"/>
    </source>
</evidence>
<evidence type="ECO:0000256" key="1">
    <source>
        <dbReference type="SAM" id="Coils"/>
    </source>
</evidence>
<dbReference type="AlphaFoldDB" id="A0A1G2MH83"/>
<dbReference type="Gene3D" id="1.10.530.10">
    <property type="match status" value="1"/>
</dbReference>
<dbReference type="STRING" id="1802306.A3C72_01875"/>
<reference evidence="3 4" key="1">
    <citation type="journal article" date="2016" name="Nat. Commun.">
        <title>Thousands of microbial genomes shed light on interconnected biogeochemical processes in an aquifer system.</title>
        <authorList>
            <person name="Anantharaman K."/>
            <person name="Brown C.T."/>
            <person name="Hug L.A."/>
            <person name="Sharon I."/>
            <person name="Castelle C.J."/>
            <person name="Probst A.J."/>
            <person name="Thomas B.C."/>
            <person name="Singh A."/>
            <person name="Wilkins M.J."/>
            <person name="Karaoz U."/>
            <person name="Brodie E.L."/>
            <person name="Williams K.H."/>
            <person name="Hubbard S.S."/>
            <person name="Banfield J.F."/>
        </authorList>
    </citation>
    <scope>NUCLEOTIDE SEQUENCE [LARGE SCALE GENOMIC DNA]</scope>
</reference>
<dbReference type="Gene3D" id="6.10.250.3150">
    <property type="match status" value="1"/>
</dbReference>
<feature type="domain" description="Transglycosylase SLT" evidence="2">
    <location>
        <begin position="264"/>
        <end position="403"/>
    </location>
</feature>
<name>A0A1G2MH83_9BACT</name>
<dbReference type="Proteomes" id="UP000177130">
    <property type="component" value="Unassembled WGS sequence"/>
</dbReference>
<comment type="caution">
    <text evidence="3">The sequence shown here is derived from an EMBL/GenBank/DDBJ whole genome shotgun (WGS) entry which is preliminary data.</text>
</comment>
<sequence length="452" mass="50006">MTNSFSWKRCLFSAVIFSFILPFMVFSQVEDAVLKRQAELQAELDKTNADIEYWAQVLSSKQRESTSLARDLAILTAKIEEAKAKIRAKNIIIQQLSKDIVGKADEIEDLSAKLEREKESLAKIIRQSDEIESKSLAEFVFSEKKLSEFVLDLDSYNTVKVALNDSFVMIKDLRAEVETEKNTLSKKKNAETDARIVIEAEQRIIQKNEAEKKKLLAINQNQEKSYQLILSERQKKAAQIRSALFSLRDTAAIPFGTALGFAVEVEKMTGVRPAFLLAILTQETNLGENVGQCFVTNFTTGDGIGKKTGNIVRGIMKPSRDIKPFLDLAIRLGFDPKTRAVSCPQSTGWGGAMGPSQFIPSTWVGIESRLAKAAGVTTPDPWIPHDAFFASGLYLSDLGAGAGGYTAEWNAAAKYYAGGSTGWQTRGKSYANSVLKIAQNIQENMIDPLQSY</sequence>
<accession>A0A1G2MH83</accession>
<evidence type="ECO:0000259" key="2">
    <source>
        <dbReference type="Pfam" id="PF13406"/>
    </source>
</evidence>
<organism evidence="3 4">
    <name type="scientific">Candidatus Taylorbacteria bacterium RIFCSPHIGHO2_02_FULL_43_32b</name>
    <dbReference type="NCBI Taxonomy" id="1802306"/>
    <lineage>
        <taxon>Bacteria</taxon>
        <taxon>Candidatus Tayloriibacteriota</taxon>
    </lineage>
</organism>
<dbReference type="EMBL" id="MHRK01000040">
    <property type="protein sequence ID" value="OHA23228.1"/>
    <property type="molecule type" value="Genomic_DNA"/>
</dbReference>
<dbReference type="Pfam" id="PF13406">
    <property type="entry name" value="SLT_2"/>
    <property type="match status" value="1"/>
</dbReference>